<accession>A0A6H2DN00</accession>
<reference evidence="7 8" key="1">
    <citation type="submission" date="2020-04" db="EMBL/GenBank/DDBJ databases">
        <title>Genome sequence for Sphingorhabdus sp. strain M1.</title>
        <authorList>
            <person name="Park S.-J."/>
        </authorList>
    </citation>
    <scope>NUCLEOTIDE SEQUENCE [LARGE SCALE GENOMIC DNA]</scope>
    <source>
        <strain evidence="7 8">JK6</strain>
    </source>
</reference>
<evidence type="ECO:0000256" key="4">
    <source>
        <dbReference type="ARBA" id="ARBA00023136"/>
    </source>
</evidence>
<feature type="transmembrane region" description="Helical" evidence="5">
    <location>
        <begin position="119"/>
        <end position="136"/>
    </location>
</feature>
<evidence type="ECO:0000256" key="5">
    <source>
        <dbReference type="SAM" id="Phobius"/>
    </source>
</evidence>
<comment type="subcellular location">
    <subcellularLocation>
        <location evidence="1">Membrane</location>
        <topology evidence="1">Multi-pass membrane protein</topology>
    </subcellularLocation>
</comment>
<dbReference type="PANTHER" id="PTHR37422:SF13">
    <property type="entry name" value="LIPOPOLYSACCHARIDE BIOSYNTHESIS PROTEIN PA4999-RELATED"/>
    <property type="match status" value="1"/>
</dbReference>
<sequence>MSRKLKNKPLPYFALVGFLILTFITGGGSRADIQSLVILRPAAIIMCALALLTLKLEHIKAYRYLFVIATIIFLLVGSHLVPLPPSIWRALPSGELVSKVYELAGIGEVWRPLSMVPSTTLNAFYSLFVPLAVLLLGSQISAEESFSLLPFILIFGLLSAFVGLLQIMGAPDGSLYFYRITNNGSAVGLFSNRNHQAILLAMLFPMLAVYASAGGRRELNKTKFRNGIMISAGAVLIPLLLVTGSRAGLVLGTFGLMAAFLFYSKSVSNRSEIRKVGKWRIFGIVVGFGTLSLGAITALMSRGEALQRLFATDQTEDLRFKIWPIIVETSWKYFPTGSGIGSFVEVYQIDEPYNLLARSYVNHAHNDWLEVFMTAGLPGLLILLFCIVAFAIATYRAFVASKKDSSSIQYMRLGAIMVFMLALGSIGDYPLRTPSLSCLFVIASIWMIKRDESGKKRVDADKGLV</sequence>
<dbReference type="Pfam" id="PF04932">
    <property type="entry name" value="Wzy_C"/>
    <property type="match status" value="1"/>
</dbReference>
<feature type="transmembrane region" description="Helical" evidence="5">
    <location>
        <begin position="12"/>
        <end position="31"/>
    </location>
</feature>
<feature type="transmembrane region" description="Helical" evidence="5">
    <location>
        <begin position="61"/>
        <end position="81"/>
    </location>
</feature>
<feature type="transmembrane region" description="Helical" evidence="5">
    <location>
        <begin position="433"/>
        <end position="448"/>
    </location>
</feature>
<keyword evidence="2 5" id="KW-0812">Transmembrane</keyword>
<evidence type="ECO:0000256" key="3">
    <source>
        <dbReference type="ARBA" id="ARBA00022989"/>
    </source>
</evidence>
<organism evidence="7 8">
    <name type="scientific">Parasphingorhabdus halotolerans</name>
    <dbReference type="NCBI Taxonomy" id="2725558"/>
    <lineage>
        <taxon>Bacteria</taxon>
        <taxon>Pseudomonadati</taxon>
        <taxon>Pseudomonadota</taxon>
        <taxon>Alphaproteobacteria</taxon>
        <taxon>Sphingomonadales</taxon>
        <taxon>Sphingomonadaceae</taxon>
        <taxon>Parasphingorhabdus</taxon>
    </lineage>
</organism>
<evidence type="ECO:0000259" key="6">
    <source>
        <dbReference type="Pfam" id="PF04932"/>
    </source>
</evidence>
<feature type="transmembrane region" description="Helical" evidence="5">
    <location>
        <begin position="37"/>
        <end position="54"/>
    </location>
</feature>
<evidence type="ECO:0000256" key="2">
    <source>
        <dbReference type="ARBA" id="ARBA00022692"/>
    </source>
</evidence>
<dbReference type="InterPro" id="IPR051533">
    <property type="entry name" value="WaaL-like"/>
</dbReference>
<feature type="transmembrane region" description="Helical" evidence="5">
    <location>
        <begin position="247"/>
        <end position="267"/>
    </location>
</feature>
<dbReference type="Proteomes" id="UP000501600">
    <property type="component" value="Chromosome"/>
</dbReference>
<keyword evidence="8" id="KW-1185">Reference proteome</keyword>
<gene>
    <name evidence="7" type="ORF">HF685_11125</name>
</gene>
<feature type="transmembrane region" description="Helical" evidence="5">
    <location>
        <begin position="224"/>
        <end position="241"/>
    </location>
</feature>
<dbReference type="InterPro" id="IPR007016">
    <property type="entry name" value="O-antigen_ligase-rel_domated"/>
</dbReference>
<feature type="transmembrane region" description="Helical" evidence="5">
    <location>
        <begin position="148"/>
        <end position="168"/>
    </location>
</feature>
<feature type="domain" description="O-antigen ligase-related" evidence="6">
    <location>
        <begin position="237"/>
        <end position="384"/>
    </location>
</feature>
<dbReference type="KEGG" id="phao:HF685_11125"/>
<dbReference type="AlphaFoldDB" id="A0A6H2DN00"/>
<feature type="transmembrane region" description="Helical" evidence="5">
    <location>
        <begin position="410"/>
        <end position="427"/>
    </location>
</feature>
<proteinExistence type="predicted"/>
<feature type="transmembrane region" description="Helical" evidence="5">
    <location>
        <begin position="279"/>
        <end position="300"/>
    </location>
</feature>
<feature type="transmembrane region" description="Helical" evidence="5">
    <location>
        <begin position="195"/>
        <end position="212"/>
    </location>
</feature>
<evidence type="ECO:0000313" key="7">
    <source>
        <dbReference type="EMBL" id="QJB69760.1"/>
    </source>
</evidence>
<evidence type="ECO:0000313" key="8">
    <source>
        <dbReference type="Proteomes" id="UP000501600"/>
    </source>
</evidence>
<evidence type="ECO:0000256" key="1">
    <source>
        <dbReference type="ARBA" id="ARBA00004141"/>
    </source>
</evidence>
<dbReference type="PANTHER" id="PTHR37422">
    <property type="entry name" value="TEICHURONIC ACID BIOSYNTHESIS PROTEIN TUAE"/>
    <property type="match status" value="1"/>
</dbReference>
<feature type="transmembrane region" description="Helical" evidence="5">
    <location>
        <begin position="375"/>
        <end position="398"/>
    </location>
</feature>
<dbReference type="EMBL" id="CP051217">
    <property type="protein sequence ID" value="QJB69760.1"/>
    <property type="molecule type" value="Genomic_DNA"/>
</dbReference>
<dbReference type="RefSeq" id="WP_168820008.1">
    <property type="nucleotide sequence ID" value="NZ_CP051217.1"/>
</dbReference>
<name>A0A6H2DN00_9SPHN</name>
<protein>
    <submittedName>
        <fullName evidence="7">O-antigen polymerase</fullName>
    </submittedName>
</protein>
<dbReference type="GO" id="GO:0016020">
    <property type="term" value="C:membrane"/>
    <property type="evidence" value="ECO:0007669"/>
    <property type="project" value="UniProtKB-SubCell"/>
</dbReference>
<keyword evidence="4 5" id="KW-0472">Membrane</keyword>
<keyword evidence="3 5" id="KW-1133">Transmembrane helix</keyword>